<dbReference type="Proteomes" id="UP000036681">
    <property type="component" value="Unplaced"/>
</dbReference>
<name>A0A9J2PIG2_ASCLU</name>
<dbReference type="SUPFAM" id="SSF50156">
    <property type="entry name" value="PDZ domain-like"/>
    <property type="match status" value="1"/>
</dbReference>
<accession>A0A9J2PIG2</accession>
<evidence type="ECO:0000313" key="4">
    <source>
        <dbReference type="Proteomes" id="UP000036681"/>
    </source>
</evidence>
<evidence type="ECO:0000259" key="3">
    <source>
        <dbReference type="PROSITE" id="PS50106"/>
    </source>
</evidence>
<dbReference type="WBParaSite" id="ALUE_0000970701-mRNA-1">
    <property type="protein sequence ID" value="ALUE_0000970701-mRNA-1"/>
    <property type="gene ID" value="ALUE_0000970701"/>
</dbReference>
<dbReference type="SMART" id="SM00228">
    <property type="entry name" value="PDZ"/>
    <property type="match status" value="1"/>
</dbReference>
<comment type="similarity">
    <text evidence="1">Belongs to the GIPC family.</text>
</comment>
<protein>
    <submittedName>
        <fullName evidence="5">PDZ domain-containing protein</fullName>
    </submittedName>
</protein>
<feature type="domain" description="PDZ" evidence="3">
    <location>
        <begin position="165"/>
        <end position="233"/>
    </location>
</feature>
<feature type="compositionally biased region" description="Basic and acidic residues" evidence="2">
    <location>
        <begin position="49"/>
        <end position="61"/>
    </location>
</feature>
<dbReference type="AlphaFoldDB" id="A0A9J2PIG2"/>
<feature type="region of interest" description="Disordered" evidence="2">
    <location>
        <begin position="33"/>
        <end position="72"/>
    </location>
</feature>
<dbReference type="Gene3D" id="2.30.42.10">
    <property type="match status" value="1"/>
</dbReference>
<keyword evidence="4" id="KW-1185">Reference proteome</keyword>
<dbReference type="InterPro" id="IPR055349">
    <property type="entry name" value="GH2_GIPC"/>
</dbReference>
<proteinExistence type="inferred from homology"/>
<dbReference type="Pfam" id="PF25082">
    <property type="entry name" value="GIPC1_GH2"/>
    <property type="match status" value="1"/>
</dbReference>
<organism evidence="4 5">
    <name type="scientific">Ascaris lumbricoides</name>
    <name type="common">Giant roundworm</name>
    <dbReference type="NCBI Taxonomy" id="6252"/>
    <lineage>
        <taxon>Eukaryota</taxon>
        <taxon>Metazoa</taxon>
        <taxon>Ecdysozoa</taxon>
        <taxon>Nematoda</taxon>
        <taxon>Chromadorea</taxon>
        <taxon>Rhabditida</taxon>
        <taxon>Spirurina</taxon>
        <taxon>Ascaridomorpha</taxon>
        <taxon>Ascaridoidea</taxon>
        <taxon>Ascarididae</taxon>
        <taxon>Ascaris</taxon>
    </lineage>
</organism>
<dbReference type="PROSITE" id="PS50106">
    <property type="entry name" value="PDZ"/>
    <property type="match status" value="1"/>
</dbReference>
<evidence type="ECO:0000256" key="2">
    <source>
        <dbReference type="SAM" id="MobiDB-lite"/>
    </source>
</evidence>
<sequence>MQPDVFGESTATWLLRMMEQFSPEASHVQILFEKTKRSKSGRKNSKLKRSNESRSDNKRNTDLNNILPNHPQIDVHGEVGPERALSSALTFQCQLAHGSPTGIISGFSSLPQLYQAIASCYDGVNADDILFCTTNTHKVCMDHLLCSSLEANDFIFAHIMGQRKEVVLTKTEIALGLTVSDNGAGKSFAKRVRPNSICFKSHPAVQIGDYIEQIDNESMKGKRHFDVAHALRQISVGQTFTLRLVEPMKSAFDFVNGNTQRLFKHSIDDGMKTLRFRADGKAVIQEAPPCPVAREINEVFDSYLGFHDDELAQVAWEIGMKCSHITEMEARFKELVHQTASSSDRHIVAAASGSDFAGQLTVDSRQTPLAIQLTATEEGHPRTGSEIAQFDFPMELLFDIWGVLNDWKNSGSREGNL</sequence>
<dbReference type="InterPro" id="IPR036034">
    <property type="entry name" value="PDZ_sf"/>
</dbReference>
<dbReference type="PANTHER" id="PTHR12259:SF1">
    <property type="entry name" value="GH21964P"/>
    <property type="match status" value="1"/>
</dbReference>
<reference evidence="5" key="1">
    <citation type="submission" date="2023-03" db="UniProtKB">
        <authorList>
            <consortium name="WormBaseParasite"/>
        </authorList>
    </citation>
    <scope>IDENTIFICATION</scope>
</reference>
<dbReference type="PANTHER" id="PTHR12259">
    <property type="entry name" value="RGS-GAIP INTERACTING PROTEIN GIPC"/>
    <property type="match status" value="1"/>
</dbReference>
<evidence type="ECO:0000256" key="1">
    <source>
        <dbReference type="ARBA" id="ARBA00009011"/>
    </source>
</evidence>
<evidence type="ECO:0000313" key="5">
    <source>
        <dbReference type="WBParaSite" id="ALUE_0000970701-mRNA-1"/>
    </source>
</evidence>
<feature type="compositionally biased region" description="Basic residues" evidence="2">
    <location>
        <begin position="36"/>
        <end position="48"/>
    </location>
</feature>
<dbReference type="InterPro" id="IPR056814">
    <property type="entry name" value="GIPC1-3_GH1"/>
</dbReference>
<dbReference type="Pfam" id="PF25083">
    <property type="entry name" value="GIPC1_GH1"/>
    <property type="match status" value="1"/>
</dbReference>
<dbReference type="InterPro" id="IPR001478">
    <property type="entry name" value="PDZ"/>
</dbReference>
<dbReference type="InterPro" id="IPR017379">
    <property type="entry name" value="GIPC1/2/3"/>
</dbReference>